<dbReference type="RefSeq" id="WP_132878332.1">
    <property type="nucleotide sequence ID" value="NZ_SLXQ01000008.1"/>
</dbReference>
<dbReference type="AlphaFoldDB" id="A0A4V2STA7"/>
<evidence type="ECO:0000259" key="4">
    <source>
        <dbReference type="PROSITE" id="PS50983"/>
    </source>
</evidence>
<dbReference type="PROSITE" id="PS50983">
    <property type="entry name" value="FE_B12_PBP"/>
    <property type="match status" value="1"/>
</dbReference>
<dbReference type="EMBL" id="SLXQ01000008">
    <property type="protein sequence ID" value="TCP50016.1"/>
    <property type="molecule type" value="Genomic_DNA"/>
</dbReference>
<dbReference type="InterPro" id="IPR050902">
    <property type="entry name" value="ABC_Transporter_SBP"/>
</dbReference>
<evidence type="ECO:0000313" key="5">
    <source>
        <dbReference type="EMBL" id="TCP50016.1"/>
    </source>
</evidence>
<dbReference type="Proteomes" id="UP000294911">
    <property type="component" value="Unassembled WGS sequence"/>
</dbReference>
<dbReference type="Pfam" id="PF01497">
    <property type="entry name" value="Peripla_BP_2"/>
    <property type="match status" value="1"/>
</dbReference>
<evidence type="ECO:0000313" key="6">
    <source>
        <dbReference type="Proteomes" id="UP000294911"/>
    </source>
</evidence>
<reference evidence="5 6" key="1">
    <citation type="submission" date="2019-03" db="EMBL/GenBank/DDBJ databases">
        <title>Genomic Encyclopedia of Type Strains, Phase IV (KMG-IV): sequencing the most valuable type-strain genomes for metagenomic binning, comparative biology and taxonomic classification.</title>
        <authorList>
            <person name="Goeker M."/>
        </authorList>
    </citation>
    <scope>NUCLEOTIDE SEQUENCE [LARGE SCALE GENOMIC DNA]</scope>
    <source>
        <strain evidence="5 6">DSM 45765</strain>
    </source>
</reference>
<gene>
    <name evidence="5" type="ORF">EV191_108103</name>
</gene>
<protein>
    <submittedName>
        <fullName evidence="5">Iron complex transport system substrate-binding protein</fullName>
    </submittedName>
</protein>
<dbReference type="InterPro" id="IPR002491">
    <property type="entry name" value="ABC_transptr_periplasmic_BD"/>
</dbReference>
<dbReference type="SUPFAM" id="SSF53807">
    <property type="entry name" value="Helical backbone' metal receptor"/>
    <property type="match status" value="1"/>
</dbReference>
<keyword evidence="3" id="KW-0732">Signal</keyword>
<organism evidence="5 6">
    <name type="scientific">Tamaricihabitans halophyticus</name>
    <dbReference type="NCBI Taxonomy" id="1262583"/>
    <lineage>
        <taxon>Bacteria</taxon>
        <taxon>Bacillati</taxon>
        <taxon>Actinomycetota</taxon>
        <taxon>Actinomycetes</taxon>
        <taxon>Pseudonocardiales</taxon>
        <taxon>Pseudonocardiaceae</taxon>
        <taxon>Tamaricihabitans</taxon>
    </lineage>
</organism>
<comment type="caution">
    <text evidence="5">The sequence shown here is derived from an EMBL/GenBank/DDBJ whole genome shotgun (WGS) entry which is preliminary data.</text>
</comment>
<proteinExistence type="inferred from homology"/>
<sequence>MSNIRVARLATVFIASALVLAGCHGDTGNAPAEAAAGYPRAVDNCGTRVSVPAPPRRAVALNQGSAEIMLALGLGDRMVGTATWTDPVLPSLAEDNARVPRLAENMPSFESVLEVEPDFVAASFVSTLGKGGVATREQFAELGVPNYVAPADCQKDNSGGGDGSRDDPLTMDTIYTEIRDLARIFDVQQRGERLITELRERMRKAAENTDTSRVTVLYWFANSDAPYLAGCCGAPGIMTRALDARNVFADTHEEWPQINWEAIADRDPDVLVLGDLTRRSETAETAEQKIAHLESHPVASQLAAVRQKRYVRLSGQAMNPTMRTVDGTEKLAEALREFGLTG</sequence>
<evidence type="ECO:0000256" key="3">
    <source>
        <dbReference type="SAM" id="SignalP"/>
    </source>
</evidence>
<accession>A0A4V2STA7</accession>
<feature type="chain" id="PRO_5039340682" evidence="3">
    <location>
        <begin position="22"/>
        <end position="342"/>
    </location>
</feature>
<feature type="region of interest" description="Disordered" evidence="2">
    <location>
        <begin position="150"/>
        <end position="169"/>
    </location>
</feature>
<dbReference type="Gene3D" id="3.40.50.1980">
    <property type="entry name" value="Nitrogenase molybdenum iron protein domain"/>
    <property type="match status" value="2"/>
</dbReference>
<feature type="signal peptide" evidence="3">
    <location>
        <begin position="1"/>
        <end position="21"/>
    </location>
</feature>
<keyword evidence="6" id="KW-1185">Reference proteome</keyword>
<feature type="domain" description="Fe/B12 periplasmic-binding" evidence="4">
    <location>
        <begin position="57"/>
        <end position="342"/>
    </location>
</feature>
<comment type="similarity">
    <text evidence="1">Belongs to the bacterial solute-binding protein 8 family.</text>
</comment>
<dbReference type="PANTHER" id="PTHR30535:SF7">
    <property type="entry name" value="IRON(III) DICITRATE-BINDING PROTEIN"/>
    <property type="match status" value="1"/>
</dbReference>
<dbReference type="OrthoDB" id="9797850at2"/>
<evidence type="ECO:0000256" key="2">
    <source>
        <dbReference type="SAM" id="MobiDB-lite"/>
    </source>
</evidence>
<dbReference type="PROSITE" id="PS51257">
    <property type="entry name" value="PROKAR_LIPOPROTEIN"/>
    <property type="match status" value="1"/>
</dbReference>
<evidence type="ECO:0000256" key="1">
    <source>
        <dbReference type="ARBA" id="ARBA00008814"/>
    </source>
</evidence>
<dbReference type="PANTHER" id="PTHR30535">
    <property type="entry name" value="VITAMIN B12-BINDING PROTEIN"/>
    <property type="match status" value="1"/>
</dbReference>
<name>A0A4V2STA7_9PSEU</name>